<evidence type="ECO:0000256" key="4">
    <source>
        <dbReference type="SAM" id="MobiDB-lite"/>
    </source>
</evidence>
<comment type="subcellular location">
    <subcellularLocation>
        <location evidence="1">Nucleus</location>
    </subcellularLocation>
</comment>
<evidence type="ECO:0000256" key="3">
    <source>
        <dbReference type="ARBA" id="ARBA00023242"/>
    </source>
</evidence>
<dbReference type="SUPFAM" id="SSF48371">
    <property type="entry name" value="ARM repeat"/>
    <property type="match status" value="1"/>
</dbReference>
<sequence length="664" mass="74839">MEAVVFETLAACLSPDPAIRRAAEFRGSELAKQHPEYAQWLTHIAVTPSYPLSERQLAAVSLKLYVETHWQARSDELVSVADTPEEVKRHIRASILKGISDPIKQIRVLIAYVVAKIAHFDWPEAWPNLFEVILEGLRGDPERVHGVMRVLAEFMRDDLTDQHFEYFAPALLPELLRIFSNANDYRPRDRARALGVFRDFTAILYFVSEEHPQSVLNYLDPVLPSWMEAFLKILSTPNISTDLLPVKHEVLRTLCNLIKQFPKSMSAYTPRFVEPIWQHLLHFQDKYLCELVNVSQDYHRTEDVDSDGEVLGFESLLYSLLEFMKLVAKKKAFRHLFSLKNTPGQVVANLLPDLVAVCLTYFQITADLEEAWTNDMNQYILDDEEEALNYSVRIAVEELLMGRALWFASQFADALSPTLKSQYLGAAVQALGPTVENAAVKISAVKALMAFCAIVESSSLIPYQAVMIEGIVGLSNTASDEALCLLLEALSLVAKVNEEVAARYVEPITTLLLKVWEQGAEEPTEYTSVPFPVKALKLLLIELQHQTDSQLGRPTMRGTPDFDDDEITDKSWLSGDEEEDDEWEDAVAKDTFLQGVLDRGPDELDPGGYDDTDSELLKDPLYQVDLKAYLTGFLANIARTEPHLLQQLSDAEARTLHALIGQSQ</sequence>
<evidence type="ECO:0000313" key="6">
    <source>
        <dbReference type="EMBL" id="KAJ3178224.1"/>
    </source>
</evidence>
<keyword evidence="3" id="KW-0539">Nucleus</keyword>
<organism evidence="6 7">
    <name type="scientific">Geranomyces variabilis</name>
    <dbReference type="NCBI Taxonomy" id="109894"/>
    <lineage>
        <taxon>Eukaryota</taxon>
        <taxon>Fungi</taxon>
        <taxon>Fungi incertae sedis</taxon>
        <taxon>Chytridiomycota</taxon>
        <taxon>Chytridiomycota incertae sedis</taxon>
        <taxon>Chytridiomycetes</taxon>
        <taxon>Spizellomycetales</taxon>
        <taxon>Powellomycetaceae</taxon>
        <taxon>Geranomyces</taxon>
    </lineage>
</organism>
<gene>
    <name evidence="6" type="primary">IPO9</name>
    <name evidence="6" type="ORF">HDU87_003776</name>
</gene>
<dbReference type="InterPro" id="IPR001494">
    <property type="entry name" value="Importin-beta_N"/>
</dbReference>
<dbReference type="GO" id="GO:0031267">
    <property type="term" value="F:small GTPase binding"/>
    <property type="evidence" value="ECO:0007669"/>
    <property type="project" value="InterPro"/>
</dbReference>
<comment type="caution">
    <text evidence="6">The sequence shown here is derived from an EMBL/GenBank/DDBJ whole genome shotgun (WGS) entry which is preliminary data.</text>
</comment>
<dbReference type="PANTHER" id="PTHR10997:SF9">
    <property type="entry name" value="IMPORTIN-9"/>
    <property type="match status" value="1"/>
</dbReference>
<dbReference type="InterPro" id="IPR016024">
    <property type="entry name" value="ARM-type_fold"/>
</dbReference>
<proteinExistence type="predicted"/>
<dbReference type="InterPro" id="IPR011989">
    <property type="entry name" value="ARM-like"/>
</dbReference>
<feature type="region of interest" description="Disordered" evidence="4">
    <location>
        <begin position="550"/>
        <end position="583"/>
    </location>
</feature>
<evidence type="ECO:0000259" key="5">
    <source>
        <dbReference type="PROSITE" id="PS50166"/>
    </source>
</evidence>
<reference evidence="6" key="1">
    <citation type="submission" date="2020-05" db="EMBL/GenBank/DDBJ databases">
        <title>Phylogenomic resolution of chytrid fungi.</title>
        <authorList>
            <person name="Stajich J.E."/>
            <person name="Amses K."/>
            <person name="Simmons R."/>
            <person name="Seto K."/>
            <person name="Myers J."/>
            <person name="Bonds A."/>
            <person name="Quandt C.A."/>
            <person name="Barry K."/>
            <person name="Liu P."/>
            <person name="Grigoriev I."/>
            <person name="Longcore J.E."/>
            <person name="James T.Y."/>
        </authorList>
    </citation>
    <scope>NUCLEOTIDE SEQUENCE</scope>
    <source>
        <strain evidence="6">JEL0379</strain>
    </source>
</reference>
<keyword evidence="7" id="KW-1185">Reference proteome</keyword>
<dbReference type="PROSITE" id="PS50166">
    <property type="entry name" value="IMPORTIN_B_NT"/>
    <property type="match status" value="1"/>
</dbReference>
<dbReference type="EMBL" id="JADGJQ010000028">
    <property type="protein sequence ID" value="KAJ3178224.1"/>
    <property type="molecule type" value="Genomic_DNA"/>
</dbReference>
<protein>
    <submittedName>
        <fullName evidence="6">Importin 9</fullName>
    </submittedName>
</protein>
<name>A0AAD5XQB1_9FUNG</name>
<evidence type="ECO:0000256" key="2">
    <source>
        <dbReference type="ARBA" id="ARBA00022448"/>
    </source>
</evidence>
<dbReference type="Pfam" id="PF03810">
    <property type="entry name" value="IBN_N"/>
    <property type="match status" value="1"/>
</dbReference>
<feature type="domain" description="Importin N-terminal" evidence="5">
    <location>
        <begin position="23"/>
        <end position="101"/>
    </location>
</feature>
<dbReference type="Proteomes" id="UP001212152">
    <property type="component" value="Unassembled WGS sequence"/>
</dbReference>
<evidence type="ECO:0000313" key="7">
    <source>
        <dbReference type="Proteomes" id="UP001212152"/>
    </source>
</evidence>
<accession>A0AAD5XQB1</accession>
<dbReference type="GO" id="GO:0005829">
    <property type="term" value="C:cytosol"/>
    <property type="evidence" value="ECO:0007669"/>
    <property type="project" value="TreeGrafter"/>
</dbReference>
<dbReference type="AlphaFoldDB" id="A0AAD5XQB1"/>
<dbReference type="GO" id="GO:0005635">
    <property type="term" value="C:nuclear envelope"/>
    <property type="evidence" value="ECO:0007669"/>
    <property type="project" value="TreeGrafter"/>
</dbReference>
<dbReference type="PANTHER" id="PTHR10997">
    <property type="entry name" value="IMPORTIN-7, 8, 11"/>
    <property type="match status" value="1"/>
</dbReference>
<dbReference type="GO" id="GO:0006606">
    <property type="term" value="P:protein import into nucleus"/>
    <property type="evidence" value="ECO:0007669"/>
    <property type="project" value="TreeGrafter"/>
</dbReference>
<evidence type="ECO:0000256" key="1">
    <source>
        <dbReference type="ARBA" id="ARBA00004123"/>
    </source>
</evidence>
<keyword evidence="2" id="KW-0813">Transport</keyword>
<dbReference type="Gene3D" id="1.25.10.10">
    <property type="entry name" value="Leucine-rich Repeat Variant"/>
    <property type="match status" value="2"/>
</dbReference>